<dbReference type="InterPro" id="IPR023214">
    <property type="entry name" value="HAD_sf"/>
</dbReference>
<name>A0A9W8YF31_9PLEO</name>
<dbReference type="GO" id="GO:0016791">
    <property type="term" value="F:phosphatase activity"/>
    <property type="evidence" value="ECO:0007669"/>
    <property type="project" value="UniProtKB-ARBA"/>
</dbReference>
<evidence type="ECO:0000256" key="1">
    <source>
        <dbReference type="ARBA" id="ARBA00022801"/>
    </source>
</evidence>
<dbReference type="InterPro" id="IPR023198">
    <property type="entry name" value="PGP-like_dom2"/>
</dbReference>
<comment type="caution">
    <text evidence="2">The sequence shown here is derived from an EMBL/GenBank/DDBJ whole genome shotgun (WGS) entry which is preliminary data.</text>
</comment>
<sequence length="232" mass="26228">MTLEHWGLFAQQWRDGYKQFTRKLAEDPALPWISVDEHHLTSLKELTVKWEIEGLWTDEELRSLSLIWHHLEPWDDSAMGVALLNRLFYTCTLSNGNISLLSDLRAFSNIPFTHLFSAELFGTYKPSPRVYIGATERLNLPPNQCAMVAAHLNDLKAAKQNGLQTIYVERVGEEEWSREDIEKAKQEGWVDLWVSLGDGSKGFITVAEKLGIDVTSSSQARRLSSSAPIGVA</sequence>
<protein>
    <recommendedName>
        <fullName evidence="4">Haloacid dehalogenase</fullName>
    </recommendedName>
</protein>
<evidence type="ECO:0000313" key="3">
    <source>
        <dbReference type="Proteomes" id="UP001140560"/>
    </source>
</evidence>
<keyword evidence="1" id="KW-0378">Hydrolase</keyword>
<evidence type="ECO:0000313" key="2">
    <source>
        <dbReference type="EMBL" id="KAJ4375221.1"/>
    </source>
</evidence>
<dbReference type="InterPro" id="IPR051540">
    <property type="entry name" value="S-2-haloacid_dehalogenase"/>
</dbReference>
<keyword evidence="3" id="KW-1185">Reference proteome</keyword>
<dbReference type="Proteomes" id="UP001140560">
    <property type="component" value="Unassembled WGS sequence"/>
</dbReference>
<proteinExistence type="predicted"/>
<dbReference type="PANTHER" id="PTHR43316:SF3">
    <property type="entry name" value="HALOACID DEHALOGENASE, TYPE II (AFU_ORTHOLOGUE AFUA_2G07750)-RELATED"/>
    <property type="match status" value="1"/>
</dbReference>
<dbReference type="Pfam" id="PF00702">
    <property type="entry name" value="Hydrolase"/>
    <property type="match status" value="1"/>
</dbReference>
<dbReference type="NCBIfam" id="TIGR01493">
    <property type="entry name" value="HAD-SF-IA-v2"/>
    <property type="match status" value="1"/>
</dbReference>
<dbReference type="InterPro" id="IPR006439">
    <property type="entry name" value="HAD-SF_hydro_IA"/>
</dbReference>
<dbReference type="InterPro" id="IPR036412">
    <property type="entry name" value="HAD-like_sf"/>
</dbReference>
<dbReference type="AlphaFoldDB" id="A0A9W8YF31"/>
<dbReference type="EMBL" id="JAPEUY010000003">
    <property type="protein sequence ID" value="KAJ4375221.1"/>
    <property type="molecule type" value="Genomic_DNA"/>
</dbReference>
<dbReference type="Gene3D" id="3.40.50.1000">
    <property type="entry name" value="HAD superfamily/HAD-like"/>
    <property type="match status" value="1"/>
</dbReference>
<dbReference type="Gene3D" id="1.10.150.240">
    <property type="entry name" value="Putative phosphatase, domain 2"/>
    <property type="match status" value="1"/>
</dbReference>
<dbReference type="PANTHER" id="PTHR43316">
    <property type="entry name" value="HYDROLASE, HALOACID DELAHOGENASE-RELATED"/>
    <property type="match status" value="1"/>
</dbReference>
<gene>
    <name evidence="2" type="ORF">N0V83_002307</name>
</gene>
<dbReference type="SUPFAM" id="SSF56784">
    <property type="entry name" value="HAD-like"/>
    <property type="match status" value="1"/>
</dbReference>
<organism evidence="2 3">
    <name type="scientific">Neocucurbitaria cava</name>
    <dbReference type="NCBI Taxonomy" id="798079"/>
    <lineage>
        <taxon>Eukaryota</taxon>
        <taxon>Fungi</taxon>
        <taxon>Dikarya</taxon>
        <taxon>Ascomycota</taxon>
        <taxon>Pezizomycotina</taxon>
        <taxon>Dothideomycetes</taxon>
        <taxon>Pleosporomycetidae</taxon>
        <taxon>Pleosporales</taxon>
        <taxon>Pleosporineae</taxon>
        <taxon>Cucurbitariaceae</taxon>
        <taxon>Neocucurbitaria</taxon>
    </lineage>
</organism>
<evidence type="ECO:0008006" key="4">
    <source>
        <dbReference type="Google" id="ProtNLM"/>
    </source>
</evidence>
<dbReference type="OrthoDB" id="40579at2759"/>
<accession>A0A9W8YF31</accession>
<reference evidence="2" key="1">
    <citation type="submission" date="2022-10" db="EMBL/GenBank/DDBJ databases">
        <title>Tapping the CABI collections for fungal endophytes: first genome assemblies for Collariella, Neodidymelliopsis, Ascochyta clinopodiicola, Didymella pomorum, Didymosphaeria variabile, Neocosmospora piperis and Neocucurbitaria cava.</title>
        <authorList>
            <person name="Hill R."/>
        </authorList>
    </citation>
    <scope>NUCLEOTIDE SEQUENCE</scope>
    <source>
        <strain evidence="2">IMI 356814</strain>
    </source>
</reference>